<dbReference type="PANTHER" id="PTHR39267">
    <property type="entry name" value="SURVIVAL MOTOR NEURON-LIKE PROTEIN 1"/>
    <property type="match status" value="1"/>
</dbReference>
<keyword evidence="3" id="KW-0507">mRNA processing</keyword>
<dbReference type="Pfam" id="PF20636">
    <property type="entry name" value="SMN_G2-BD"/>
    <property type="match status" value="1"/>
</dbReference>
<dbReference type="CDD" id="cd22851">
    <property type="entry name" value="SMN_N"/>
    <property type="match status" value="1"/>
</dbReference>
<gene>
    <name evidence="8" type="ORF">MEDL_68872</name>
</gene>
<dbReference type="InterPro" id="IPR047313">
    <property type="entry name" value="SMN_C"/>
</dbReference>
<comment type="similarity">
    <text evidence="2">Belongs to the SMN family.</text>
</comment>
<keyword evidence="5" id="KW-0539">Nucleus</keyword>
<comment type="subcellular location">
    <subcellularLocation>
        <location evidence="1">Nucleus</location>
    </subcellularLocation>
</comment>
<comment type="caution">
    <text evidence="8">The sequence shown here is derived from an EMBL/GenBank/DDBJ whole genome shotgun (WGS) entry which is preliminary data.</text>
</comment>
<dbReference type="GO" id="GO:0006397">
    <property type="term" value="P:mRNA processing"/>
    <property type="evidence" value="ECO:0007669"/>
    <property type="project" value="UniProtKB-KW"/>
</dbReference>
<reference evidence="8" key="1">
    <citation type="submission" date="2021-03" db="EMBL/GenBank/DDBJ databases">
        <authorList>
            <person name="Bekaert M."/>
        </authorList>
    </citation>
    <scope>NUCLEOTIDE SEQUENCE</scope>
</reference>
<dbReference type="InterPro" id="IPR040424">
    <property type="entry name" value="Smn1"/>
</dbReference>
<dbReference type="GO" id="GO:0008380">
    <property type="term" value="P:RNA splicing"/>
    <property type="evidence" value="ECO:0007669"/>
    <property type="project" value="UniProtKB-KW"/>
</dbReference>
<evidence type="ECO:0000256" key="2">
    <source>
        <dbReference type="ARBA" id="ARBA00005371"/>
    </source>
</evidence>
<proteinExistence type="inferred from homology"/>
<evidence type="ECO:0000313" key="9">
    <source>
        <dbReference type="Proteomes" id="UP000683360"/>
    </source>
</evidence>
<evidence type="ECO:0000256" key="3">
    <source>
        <dbReference type="ARBA" id="ARBA00022664"/>
    </source>
</evidence>
<accession>A0A8S3VK98</accession>
<evidence type="ECO:0000313" key="8">
    <source>
        <dbReference type="EMBL" id="CAG2257702.1"/>
    </source>
</evidence>
<dbReference type="PANTHER" id="PTHR39267:SF1">
    <property type="entry name" value="SURVIVAL MOTOR NEURON PROTEIN"/>
    <property type="match status" value="1"/>
</dbReference>
<name>A0A8S3VK98_MYTED</name>
<dbReference type="AlphaFoldDB" id="A0A8S3VK98"/>
<feature type="domain" description="Survival Motor Neuron Gemin2-binding" evidence="7">
    <location>
        <begin position="14"/>
        <end position="38"/>
    </location>
</feature>
<feature type="compositionally biased region" description="Basic and acidic residues" evidence="6">
    <location>
        <begin position="98"/>
        <end position="108"/>
    </location>
</feature>
<keyword evidence="4" id="KW-0508">mRNA splicing</keyword>
<evidence type="ECO:0000256" key="5">
    <source>
        <dbReference type="ARBA" id="ARBA00023242"/>
    </source>
</evidence>
<dbReference type="Gene3D" id="2.30.30.140">
    <property type="match status" value="1"/>
</dbReference>
<feature type="region of interest" description="Disordered" evidence="6">
    <location>
        <begin position="94"/>
        <end position="136"/>
    </location>
</feature>
<organism evidence="8 9">
    <name type="scientific">Mytilus edulis</name>
    <name type="common">Blue mussel</name>
    <dbReference type="NCBI Taxonomy" id="6550"/>
    <lineage>
        <taxon>Eukaryota</taxon>
        <taxon>Metazoa</taxon>
        <taxon>Spiralia</taxon>
        <taxon>Lophotrochozoa</taxon>
        <taxon>Mollusca</taxon>
        <taxon>Bivalvia</taxon>
        <taxon>Autobranchia</taxon>
        <taxon>Pteriomorphia</taxon>
        <taxon>Mytilida</taxon>
        <taxon>Mytiloidea</taxon>
        <taxon>Mytilidae</taxon>
        <taxon>Mytilinae</taxon>
        <taxon>Mytilus</taxon>
    </lineage>
</organism>
<dbReference type="EMBL" id="CAJPWZ010003331">
    <property type="protein sequence ID" value="CAG2257702.1"/>
    <property type="molecule type" value="Genomic_DNA"/>
</dbReference>
<evidence type="ECO:0000256" key="6">
    <source>
        <dbReference type="SAM" id="MobiDB-lite"/>
    </source>
</evidence>
<dbReference type="CDD" id="cd22852">
    <property type="entry name" value="SMN_C"/>
    <property type="match status" value="1"/>
</dbReference>
<dbReference type="InterPro" id="IPR049481">
    <property type="entry name" value="SMN_G2-BD"/>
</dbReference>
<dbReference type="Proteomes" id="UP000683360">
    <property type="component" value="Unassembled WGS sequence"/>
</dbReference>
<evidence type="ECO:0000256" key="4">
    <source>
        <dbReference type="ARBA" id="ARBA00023187"/>
    </source>
</evidence>
<evidence type="ECO:0000259" key="7">
    <source>
        <dbReference type="Pfam" id="PF20636"/>
    </source>
</evidence>
<dbReference type="Gene3D" id="3.40.190.10">
    <property type="entry name" value="Periplasmic binding protein-like II"/>
    <property type="match status" value="1"/>
</dbReference>
<evidence type="ECO:0000256" key="1">
    <source>
        <dbReference type="ARBA" id="ARBA00004123"/>
    </source>
</evidence>
<keyword evidence="9" id="KW-1185">Reference proteome</keyword>
<dbReference type="GO" id="GO:0005634">
    <property type="term" value="C:nucleus"/>
    <property type="evidence" value="ECO:0007669"/>
    <property type="project" value="UniProtKB-SubCell"/>
</dbReference>
<dbReference type="Pfam" id="PF20635">
    <property type="entry name" value="SMN_YG-box"/>
    <property type="match status" value="1"/>
</dbReference>
<sequence length="259" mass="29757">MIPYFLCFQAAESDSDLWDDTALIKAYDNAVNLVKAKVNGSCPWKVGDQCRAVFTEDDLTYDAEIIDIGRKQRHVSSIQRDMVMRKKRIYRTTPITENRNKTEVKSDSMDWSARQSPAPDRKKKHSASSSTNPPFMPGMPFMPPFPGVSMPQFPSFPSFPKDLWDHHQVYKISFIIKQSNDLIKQLLQLKGLNENYSQGLPFVPPPPPPINDELMNGDNEALCSMLMSWYMSGYHTGFYQGQNQRKRQRYTSTEQDSAR</sequence>
<protein>
    <submittedName>
        <fullName evidence="8">SMN</fullName>
    </submittedName>
</protein>
<dbReference type="OrthoDB" id="197400at2759"/>